<evidence type="ECO:0000256" key="6">
    <source>
        <dbReference type="SAM" id="Phobius"/>
    </source>
</evidence>
<organism evidence="8 9">
    <name type="scientific">Marinimicrococcus flavescens</name>
    <dbReference type="NCBI Taxonomy" id="3031815"/>
    <lineage>
        <taxon>Bacteria</taxon>
        <taxon>Pseudomonadati</taxon>
        <taxon>Pseudomonadota</taxon>
        <taxon>Alphaproteobacteria</taxon>
        <taxon>Geminicoccales</taxon>
        <taxon>Geminicoccaceae</taxon>
        <taxon>Marinimicrococcus</taxon>
    </lineage>
</organism>
<dbReference type="GO" id="GO:0005886">
    <property type="term" value="C:plasma membrane"/>
    <property type="evidence" value="ECO:0007669"/>
    <property type="project" value="UniProtKB-SubCell"/>
</dbReference>
<comment type="caution">
    <text evidence="8">The sequence shown here is derived from an EMBL/GenBank/DDBJ whole genome shotgun (WGS) entry which is preliminary data.</text>
</comment>
<sequence length="319" mass="34866">MMLTDVQALGPEEMLSLLAGAAALASTLAVWGALVDRDRGEIRRRAVAQRARELRVQAGPPTRRRLQPRRMLPHLVTMLRLAHASQDERLREKLQRAGLRSRDARVVYLLTKLAGPFGFGLLAFMAIQGGLMGELSPLSRLLVTVLSVGAGFQAPDIYLANIAAKRRQALQKSLPDGLDLLVVCAEAGLSLDAALNHVAEEIGSSSPELADELALTSVELNFLPDRRQALLNLSRRIDLPAILGVVNTLIQTEKYGTPLAQSLKVLSAEFREQRMLRAEEKAARLPATLTVPMIVFILPTLFIVLIGPAIIDVYDNIIK</sequence>
<accession>A0AAP3XRM3</accession>
<dbReference type="RefSeq" id="WP_327788932.1">
    <property type="nucleotide sequence ID" value="NZ_JARGEQ010000091.1"/>
</dbReference>
<keyword evidence="3 6" id="KW-0812">Transmembrane</keyword>
<dbReference type="Pfam" id="PF00482">
    <property type="entry name" value="T2SSF"/>
    <property type="match status" value="1"/>
</dbReference>
<feature type="transmembrane region" description="Helical" evidence="6">
    <location>
        <begin position="106"/>
        <end position="129"/>
    </location>
</feature>
<evidence type="ECO:0000256" key="5">
    <source>
        <dbReference type="ARBA" id="ARBA00023136"/>
    </source>
</evidence>
<evidence type="ECO:0000256" key="4">
    <source>
        <dbReference type="ARBA" id="ARBA00022989"/>
    </source>
</evidence>
<reference evidence="8 9" key="1">
    <citation type="submission" date="2023-03" db="EMBL/GenBank/DDBJ databases">
        <title>YIM 152171 draft genome.</title>
        <authorList>
            <person name="Yang Z."/>
        </authorList>
    </citation>
    <scope>NUCLEOTIDE SEQUENCE [LARGE SCALE GENOMIC DNA]</scope>
    <source>
        <strain evidence="8 9">YIM 152171</strain>
    </source>
</reference>
<dbReference type="Proteomes" id="UP001301140">
    <property type="component" value="Unassembled WGS sequence"/>
</dbReference>
<evidence type="ECO:0000313" key="8">
    <source>
        <dbReference type="EMBL" id="MDF1586517.1"/>
    </source>
</evidence>
<feature type="domain" description="Type II secretion system protein GspF" evidence="7">
    <location>
        <begin position="178"/>
        <end position="306"/>
    </location>
</feature>
<protein>
    <submittedName>
        <fullName evidence="8">Type II secretion system F family protein</fullName>
    </submittedName>
</protein>
<keyword evidence="2" id="KW-1003">Cell membrane</keyword>
<evidence type="ECO:0000256" key="1">
    <source>
        <dbReference type="ARBA" id="ARBA00004651"/>
    </source>
</evidence>
<keyword evidence="9" id="KW-1185">Reference proteome</keyword>
<gene>
    <name evidence="8" type="ORF">PZ740_08985</name>
</gene>
<name>A0AAP3XRM3_9PROT</name>
<comment type="subcellular location">
    <subcellularLocation>
        <location evidence="1">Cell membrane</location>
        <topology evidence="1">Multi-pass membrane protein</topology>
    </subcellularLocation>
</comment>
<evidence type="ECO:0000256" key="2">
    <source>
        <dbReference type="ARBA" id="ARBA00022475"/>
    </source>
</evidence>
<keyword evidence="5 6" id="KW-0472">Membrane</keyword>
<dbReference type="InterPro" id="IPR018076">
    <property type="entry name" value="T2SS_GspF_dom"/>
</dbReference>
<feature type="transmembrane region" description="Helical" evidence="6">
    <location>
        <begin position="141"/>
        <end position="164"/>
    </location>
</feature>
<feature type="transmembrane region" description="Helical" evidence="6">
    <location>
        <begin position="285"/>
        <end position="311"/>
    </location>
</feature>
<evidence type="ECO:0000313" key="9">
    <source>
        <dbReference type="Proteomes" id="UP001301140"/>
    </source>
</evidence>
<dbReference type="PANTHER" id="PTHR35007:SF2">
    <property type="entry name" value="PILUS ASSEMBLE PROTEIN"/>
    <property type="match status" value="1"/>
</dbReference>
<feature type="transmembrane region" description="Helical" evidence="6">
    <location>
        <begin position="15"/>
        <end position="35"/>
    </location>
</feature>
<dbReference type="EMBL" id="JARGEQ010000091">
    <property type="protein sequence ID" value="MDF1586517.1"/>
    <property type="molecule type" value="Genomic_DNA"/>
</dbReference>
<proteinExistence type="predicted"/>
<keyword evidence="4 6" id="KW-1133">Transmembrane helix</keyword>
<dbReference type="PANTHER" id="PTHR35007">
    <property type="entry name" value="INTEGRAL MEMBRANE PROTEIN-RELATED"/>
    <property type="match status" value="1"/>
</dbReference>
<dbReference type="AlphaFoldDB" id="A0AAP3XRM3"/>
<evidence type="ECO:0000259" key="7">
    <source>
        <dbReference type="Pfam" id="PF00482"/>
    </source>
</evidence>
<evidence type="ECO:0000256" key="3">
    <source>
        <dbReference type="ARBA" id="ARBA00022692"/>
    </source>
</evidence>